<gene>
    <name evidence="1" type="ORF">LY89DRAFT_662826</name>
</gene>
<evidence type="ECO:0000313" key="2">
    <source>
        <dbReference type="Proteomes" id="UP000070700"/>
    </source>
</evidence>
<dbReference type="AlphaFoldDB" id="A0A194XVM4"/>
<dbReference type="Proteomes" id="UP000070700">
    <property type="component" value="Unassembled WGS sequence"/>
</dbReference>
<organism evidence="1 2">
    <name type="scientific">Mollisia scopiformis</name>
    <name type="common">Conifer needle endophyte fungus</name>
    <name type="synonym">Phialocephala scopiformis</name>
    <dbReference type="NCBI Taxonomy" id="149040"/>
    <lineage>
        <taxon>Eukaryota</taxon>
        <taxon>Fungi</taxon>
        <taxon>Dikarya</taxon>
        <taxon>Ascomycota</taxon>
        <taxon>Pezizomycotina</taxon>
        <taxon>Leotiomycetes</taxon>
        <taxon>Helotiales</taxon>
        <taxon>Mollisiaceae</taxon>
        <taxon>Mollisia</taxon>
    </lineage>
</organism>
<proteinExistence type="predicted"/>
<dbReference type="KEGG" id="psco:LY89DRAFT_662826"/>
<protein>
    <submittedName>
        <fullName evidence="1">Uncharacterized protein</fullName>
    </submittedName>
</protein>
<reference evidence="1 2" key="1">
    <citation type="submission" date="2015-10" db="EMBL/GenBank/DDBJ databases">
        <title>Full genome of DAOMC 229536 Phialocephala scopiformis, a fungal endophyte of spruce producing the potent anti-insectan compound rugulosin.</title>
        <authorList>
            <consortium name="DOE Joint Genome Institute"/>
            <person name="Walker A.K."/>
            <person name="Frasz S.L."/>
            <person name="Seifert K.A."/>
            <person name="Miller J.D."/>
            <person name="Mondo S.J."/>
            <person name="Labutti K."/>
            <person name="Lipzen A."/>
            <person name="Dockter R."/>
            <person name="Kennedy M."/>
            <person name="Grigoriev I.V."/>
            <person name="Spatafora J.W."/>
        </authorList>
    </citation>
    <scope>NUCLEOTIDE SEQUENCE [LARGE SCALE GENOMIC DNA]</scope>
    <source>
        <strain evidence="1 2">CBS 120377</strain>
    </source>
</reference>
<dbReference type="RefSeq" id="XP_018078409.1">
    <property type="nucleotide sequence ID" value="XM_018212670.1"/>
</dbReference>
<keyword evidence="2" id="KW-1185">Reference proteome</keyword>
<accession>A0A194XVM4</accession>
<sequence>MRRQEEGGTPTWRNGGWNRRSKVLWSTGVRLPLSAGEREKAGLTFLVSMNSPILLGPGYMADKSIGRWDRSKLLGATQWTRRRWALGSAKKGHEHQRRGLRRKGQPRLHARVAGGTREKSMMYPCASHGGPTIWAERAEDSLEWSVGSAGYKASYCC</sequence>
<dbReference type="InParanoid" id="A0A194XVM4"/>
<dbReference type="EMBL" id="KQ947404">
    <property type="protein sequence ID" value="KUJ24054.1"/>
    <property type="molecule type" value="Genomic_DNA"/>
</dbReference>
<evidence type="ECO:0000313" key="1">
    <source>
        <dbReference type="EMBL" id="KUJ24054.1"/>
    </source>
</evidence>
<name>A0A194XVM4_MOLSC</name>
<dbReference type="GeneID" id="28822396"/>